<feature type="chain" id="PRO_5009528503" evidence="1">
    <location>
        <begin position="25"/>
        <end position="710"/>
    </location>
</feature>
<sequence length="710" mass="79222">MKQAVYNLSVIFFILMLCLNVSNAQTNNYTVDSNTIALWRFNEATGNTAYDISGNGNHIIITGEDWVLDEGAVGLRFNGTIDSCYTVTSQSLLHLPEFTIEARIKIISFTLYTGEYFQPFISGNNTAFQFGLTSDRYLFGKSLASDPQCTTNQWIKVSFDCAGMVGRLFINDSLVACDKWMPGADSIAEGIIKVGFWGPDPTNNLLIDEIRISNTCRHNDLINKAPVFNPAVDFIVKPDTFQFVTYLTAQDTDHDQLHYDRLVGPQFIEIDIFSASVTIDTRGVAGGQRLPLSFIVGDGRSGTDTVSLMLIIPPIGNRPPAFMSYPQTQIAGDTKFTYIIRTSDPDSDTVTCALAQGPTGMSLNGDTLSWIPSGSVQGDHNVSVVICDEWGKADTLSFVLTVVGSVFENRFDYLQPFGDTIIYENTIVPFYACATYGNDSTGFTYFWTIDNGPVSTTHRCTLVTTGYQSAGEVHFVSVTAYRDLDSLSYTWRITIRNTSLPPVLVDPRPSHVLWGDSALSWTISDPDFHKEAALYKLDFYEDSLFNRHWGFIDSISDTFAIINKQLEVWMLPESAWIYWRVSARDTTDYNIGVSKETGRFFFMFFTDISVENAGPGKPAQFELGQNTPNPFNPVTVVPFAIAQKSPVSITIRDIQGRLIIKRDYGIIDPGYYRFKWDVQTRGAGSIPTGVYIYTLKAGTWIQTKKMLLIQ</sequence>
<evidence type="ECO:0000256" key="1">
    <source>
        <dbReference type="SAM" id="SignalP"/>
    </source>
</evidence>
<dbReference type="Gene3D" id="2.60.120.200">
    <property type="match status" value="1"/>
</dbReference>
<dbReference type="GO" id="GO:0005509">
    <property type="term" value="F:calcium ion binding"/>
    <property type="evidence" value="ECO:0007669"/>
    <property type="project" value="InterPro"/>
</dbReference>
<dbReference type="InterPro" id="IPR013320">
    <property type="entry name" value="ConA-like_dom_sf"/>
</dbReference>
<evidence type="ECO:0000313" key="3">
    <source>
        <dbReference type="Proteomes" id="UP000179243"/>
    </source>
</evidence>
<dbReference type="NCBIfam" id="TIGR04183">
    <property type="entry name" value="Por_Secre_tail"/>
    <property type="match status" value="1"/>
</dbReference>
<evidence type="ECO:0000313" key="2">
    <source>
        <dbReference type="EMBL" id="OGK02698.1"/>
    </source>
</evidence>
<dbReference type="Proteomes" id="UP000179243">
    <property type="component" value="Unassembled WGS sequence"/>
</dbReference>
<dbReference type="GO" id="GO:0016020">
    <property type="term" value="C:membrane"/>
    <property type="evidence" value="ECO:0007669"/>
    <property type="project" value="InterPro"/>
</dbReference>
<gene>
    <name evidence="2" type="ORF">A2519_09545</name>
</gene>
<dbReference type="Gene3D" id="2.60.40.4070">
    <property type="match status" value="1"/>
</dbReference>
<organism evidence="2 3">
    <name type="scientific">Candidatus Raymondbacteria bacterium RIFOXYD12_FULL_49_13</name>
    <dbReference type="NCBI Taxonomy" id="1817890"/>
    <lineage>
        <taxon>Bacteria</taxon>
        <taxon>Raymondiibacteriota</taxon>
    </lineage>
</organism>
<dbReference type="SUPFAM" id="SSF49313">
    <property type="entry name" value="Cadherin-like"/>
    <property type="match status" value="1"/>
</dbReference>
<dbReference type="InterPro" id="IPR013783">
    <property type="entry name" value="Ig-like_fold"/>
</dbReference>
<dbReference type="Pfam" id="PF05345">
    <property type="entry name" value="He_PIG"/>
    <property type="match status" value="1"/>
</dbReference>
<feature type="signal peptide" evidence="1">
    <location>
        <begin position="1"/>
        <end position="24"/>
    </location>
</feature>
<protein>
    <submittedName>
        <fullName evidence="2">Uncharacterized protein</fullName>
    </submittedName>
</protein>
<keyword evidence="1" id="KW-0732">Signal</keyword>
<comment type="caution">
    <text evidence="2">The sequence shown here is derived from an EMBL/GenBank/DDBJ whole genome shotgun (WGS) entry which is preliminary data.</text>
</comment>
<dbReference type="AlphaFoldDB" id="A0A1F7F7Z4"/>
<proteinExistence type="predicted"/>
<dbReference type="SUPFAM" id="SSF49899">
    <property type="entry name" value="Concanavalin A-like lectins/glucanases"/>
    <property type="match status" value="1"/>
</dbReference>
<dbReference type="EMBL" id="MFYX01000103">
    <property type="protein sequence ID" value="OGK02698.1"/>
    <property type="molecule type" value="Genomic_DNA"/>
</dbReference>
<accession>A0A1F7F7Z4</accession>
<dbReference type="Gene3D" id="2.60.40.10">
    <property type="entry name" value="Immunoglobulins"/>
    <property type="match status" value="1"/>
</dbReference>
<name>A0A1F7F7Z4_UNCRA</name>
<dbReference type="InterPro" id="IPR015919">
    <property type="entry name" value="Cadherin-like_sf"/>
</dbReference>
<dbReference type="InterPro" id="IPR026444">
    <property type="entry name" value="Secre_tail"/>
</dbReference>
<reference evidence="2 3" key="1">
    <citation type="journal article" date="2016" name="Nat. Commun.">
        <title>Thousands of microbial genomes shed light on interconnected biogeochemical processes in an aquifer system.</title>
        <authorList>
            <person name="Anantharaman K."/>
            <person name="Brown C.T."/>
            <person name="Hug L.A."/>
            <person name="Sharon I."/>
            <person name="Castelle C.J."/>
            <person name="Probst A.J."/>
            <person name="Thomas B.C."/>
            <person name="Singh A."/>
            <person name="Wilkins M.J."/>
            <person name="Karaoz U."/>
            <person name="Brodie E.L."/>
            <person name="Williams K.H."/>
            <person name="Hubbard S.S."/>
            <person name="Banfield J.F."/>
        </authorList>
    </citation>
    <scope>NUCLEOTIDE SEQUENCE [LARGE SCALE GENOMIC DNA]</scope>
</reference>